<sequence length="263" mass="30062">MKDQRLESKMVIGGVEVIATKKKRKGKKKTDRRQKKKRKMVKTDADAALAQSMEILEINTMSSSLYTDVITNWVRWSKCYYWSQGRYYSLDGTGLNRSLQWCSCLLQTNELPLRHLLNSLDGVTTSTGPKQFCRPIGKAIKTCEEQPVAPFSSISVDNMSDNIDRMVLSNDQQYLYDICLAISRGEYYSDMALRKPGPVAHSRWITVAGRILRSYVVIEKPTDNLIIPTTYIMKVYATCVVPCQDKALHNRRSAAYLETYLTF</sequence>
<dbReference type="OrthoDB" id="6617942at2759"/>
<organism evidence="2 3">
    <name type="scientific">Araneus ventricosus</name>
    <name type="common">Orbweaver spider</name>
    <name type="synonym">Epeira ventricosa</name>
    <dbReference type="NCBI Taxonomy" id="182803"/>
    <lineage>
        <taxon>Eukaryota</taxon>
        <taxon>Metazoa</taxon>
        <taxon>Ecdysozoa</taxon>
        <taxon>Arthropoda</taxon>
        <taxon>Chelicerata</taxon>
        <taxon>Arachnida</taxon>
        <taxon>Araneae</taxon>
        <taxon>Araneomorphae</taxon>
        <taxon>Entelegynae</taxon>
        <taxon>Araneoidea</taxon>
        <taxon>Araneidae</taxon>
        <taxon>Araneus</taxon>
    </lineage>
</organism>
<accession>A0A4Y2EN11</accession>
<reference evidence="2 3" key="1">
    <citation type="journal article" date="2019" name="Sci. Rep.">
        <title>Orb-weaving spider Araneus ventricosus genome elucidates the spidroin gene catalogue.</title>
        <authorList>
            <person name="Kono N."/>
            <person name="Nakamura H."/>
            <person name="Ohtoshi R."/>
            <person name="Moran D.A.P."/>
            <person name="Shinohara A."/>
            <person name="Yoshida Y."/>
            <person name="Fujiwara M."/>
            <person name="Mori M."/>
            <person name="Tomita M."/>
            <person name="Arakawa K."/>
        </authorList>
    </citation>
    <scope>NUCLEOTIDE SEQUENCE [LARGE SCALE GENOMIC DNA]</scope>
</reference>
<protein>
    <submittedName>
        <fullName evidence="2">Uncharacterized protein</fullName>
    </submittedName>
</protein>
<dbReference type="PANTHER" id="PTHR46409:SF1">
    <property type="entry name" value="HTH PSQ-TYPE DOMAIN-CONTAINING PROTEIN"/>
    <property type="match status" value="1"/>
</dbReference>
<comment type="caution">
    <text evidence="2">The sequence shown here is derived from an EMBL/GenBank/DDBJ whole genome shotgun (WGS) entry which is preliminary data.</text>
</comment>
<evidence type="ECO:0000313" key="3">
    <source>
        <dbReference type="Proteomes" id="UP000499080"/>
    </source>
</evidence>
<dbReference type="PANTHER" id="PTHR46409">
    <property type="entry name" value="HTH PSQ-TYPE DOMAIN-CONTAINING PROTEIN"/>
    <property type="match status" value="1"/>
</dbReference>
<keyword evidence="3" id="KW-1185">Reference proteome</keyword>
<dbReference type="AlphaFoldDB" id="A0A4Y2EN11"/>
<name>A0A4Y2EN11_ARAVE</name>
<dbReference type="EMBL" id="BGPR01000647">
    <property type="protein sequence ID" value="GBM29907.1"/>
    <property type="molecule type" value="Genomic_DNA"/>
</dbReference>
<feature type="region of interest" description="Disordered" evidence="1">
    <location>
        <begin position="21"/>
        <end position="43"/>
    </location>
</feature>
<proteinExistence type="predicted"/>
<dbReference type="Proteomes" id="UP000499080">
    <property type="component" value="Unassembled WGS sequence"/>
</dbReference>
<evidence type="ECO:0000313" key="2">
    <source>
        <dbReference type="EMBL" id="GBM29907.1"/>
    </source>
</evidence>
<gene>
    <name evidence="2" type="ORF">AVEN_246466_1</name>
</gene>
<evidence type="ECO:0000256" key="1">
    <source>
        <dbReference type="SAM" id="MobiDB-lite"/>
    </source>
</evidence>
<feature type="compositionally biased region" description="Basic residues" evidence="1">
    <location>
        <begin position="21"/>
        <end position="40"/>
    </location>
</feature>